<feature type="transmembrane region" description="Helical" evidence="1">
    <location>
        <begin position="46"/>
        <end position="66"/>
    </location>
</feature>
<organism evidence="2">
    <name type="scientific">Dimorphostylis asiatica</name>
    <dbReference type="NCBI Taxonomy" id="2840398"/>
    <lineage>
        <taxon>Eukaryota</taxon>
        <taxon>Metazoa</taxon>
        <taxon>Ecdysozoa</taxon>
        <taxon>Arthropoda</taxon>
        <taxon>Crustacea</taxon>
        <taxon>Multicrustacea</taxon>
        <taxon>Malacostraca</taxon>
        <taxon>Eumalacostraca</taxon>
        <taxon>Peracarida</taxon>
        <taxon>Cumacea</taxon>
        <taxon>Diastylidae</taxon>
        <taxon>Dimorphostylis</taxon>
    </lineage>
</organism>
<reference evidence="2" key="1">
    <citation type="submission" date="2021-05" db="EMBL/GenBank/DDBJ databases">
        <title>Mitochondrial complete genome of Dimorphostylis asiatica.</title>
        <authorList>
            <person name="Park J."/>
        </authorList>
    </citation>
    <scope>NUCLEOTIDE SEQUENCE</scope>
</reference>
<feature type="transmembrane region" description="Helical" evidence="1">
    <location>
        <begin position="86"/>
        <end position="106"/>
    </location>
</feature>
<keyword evidence="2" id="KW-0496">Mitochondrion</keyword>
<gene>
    <name evidence="2" type="primary">ND6</name>
</gene>
<keyword evidence="1" id="KW-1133">Transmembrane helix</keyword>
<geneLocation type="mitochondrion" evidence="2"/>
<feature type="transmembrane region" description="Helical" evidence="1">
    <location>
        <begin position="126"/>
        <end position="145"/>
    </location>
</feature>
<dbReference type="EMBL" id="MZ240751">
    <property type="protein sequence ID" value="QXX99493.1"/>
    <property type="molecule type" value="Genomic_DNA"/>
</dbReference>
<protein>
    <submittedName>
        <fullName evidence="2">NADH dehydrogenase subunit 6</fullName>
    </submittedName>
</protein>
<keyword evidence="1" id="KW-0472">Membrane</keyword>
<dbReference type="AlphaFoldDB" id="A0A8F8FFQ6"/>
<keyword evidence="1" id="KW-0812">Transmembrane</keyword>
<accession>A0A8F8FFQ6</accession>
<sequence length="172" mass="19776">MSLGFLMILNSIILSTSSVPHILVMVLLLQSMCLSVLSYFLSEQVWFSYMIFLIMVGGLLVMFIYLSSLMSNKKVELSSILNLKFIFILPFLFLFNLTSVHEISFLKNNFIVEDVINLMCFLNMKIYLFLVIYLLISLFVIVSVMKKSNAPLRLLTFFVLGSDKAWQLNIIS</sequence>
<evidence type="ECO:0000313" key="2">
    <source>
        <dbReference type="EMBL" id="QXX99493.1"/>
    </source>
</evidence>
<name>A0A8F8FFQ6_9CRUS</name>
<proteinExistence type="predicted"/>
<evidence type="ECO:0000256" key="1">
    <source>
        <dbReference type="SAM" id="Phobius"/>
    </source>
</evidence>